<dbReference type="EMBL" id="MDYL01000030">
    <property type="protein sequence ID" value="OQD68865.1"/>
    <property type="molecule type" value="Genomic_DNA"/>
</dbReference>
<name>A0A1V6NVV9_PENDC</name>
<accession>A0A1V6NVV9</accession>
<keyword evidence="3" id="KW-1185">Reference proteome</keyword>
<evidence type="ECO:0000313" key="3">
    <source>
        <dbReference type="Proteomes" id="UP000191522"/>
    </source>
</evidence>
<dbReference type="OrthoDB" id="5427350at2759"/>
<comment type="caution">
    <text evidence="2">The sequence shown here is derived from an EMBL/GenBank/DDBJ whole genome shotgun (WGS) entry which is preliminary data.</text>
</comment>
<dbReference type="InterPro" id="IPR039535">
    <property type="entry name" value="ASST-like"/>
</dbReference>
<dbReference type="STRING" id="69771.A0A1V6NVV9"/>
<evidence type="ECO:0000313" key="2">
    <source>
        <dbReference type="EMBL" id="OQD68865.1"/>
    </source>
</evidence>
<dbReference type="Pfam" id="PF14269">
    <property type="entry name" value="Arylsulfotran_2"/>
    <property type="match status" value="1"/>
</dbReference>
<dbReference type="Proteomes" id="UP000191522">
    <property type="component" value="Unassembled WGS sequence"/>
</dbReference>
<evidence type="ECO:0000256" key="1">
    <source>
        <dbReference type="SAM" id="Phobius"/>
    </source>
</evidence>
<dbReference type="InterPro" id="IPR053143">
    <property type="entry name" value="Arylsulfate_ST"/>
</dbReference>
<keyword evidence="1" id="KW-0472">Membrane</keyword>
<dbReference type="OMA" id="GRGSWYM"/>
<reference evidence="3" key="1">
    <citation type="journal article" date="2017" name="Nat. Microbiol.">
        <title>Global analysis of biosynthetic gene clusters reveals vast potential of secondary metabolite production in Penicillium species.</title>
        <authorList>
            <person name="Nielsen J.C."/>
            <person name="Grijseels S."/>
            <person name="Prigent S."/>
            <person name="Ji B."/>
            <person name="Dainat J."/>
            <person name="Nielsen K.F."/>
            <person name="Frisvad J.C."/>
            <person name="Workman M."/>
            <person name="Nielsen J."/>
        </authorList>
    </citation>
    <scope>NUCLEOTIDE SEQUENCE [LARGE SCALE GENOMIC DNA]</scope>
    <source>
        <strain evidence="3">IBT 11843</strain>
    </source>
</reference>
<dbReference type="PANTHER" id="PTHR35340">
    <property type="entry name" value="PQQ ENZYME REPEAT PROTEIN-RELATED"/>
    <property type="match status" value="1"/>
</dbReference>
<keyword evidence="1" id="KW-0812">Transmembrane</keyword>
<protein>
    <recommendedName>
        <fullName evidence="4">ASST-domain-containing protein</fullName>
    </recommendedName>
</protein>
<feature type="transmembrane region" description="Helical" evidence="1">
    <location>
        <begin position="550"/>
        <end position="571"/>
    </location>
</feature>
<organism evidence="2 3">
    <name type="scientific">Penicillium decumbens</name>
    <dbReference type="NCBI Taxonomy" id="69771"/>
    <lineage>
        <taxon>Eukaryota</taxon>
        <taxon>Fungi</taxon>
        <taxon>Dikarya</taxon>
        <taxon>Ascomycota</taxon>
        <taxon>Pezizomycotina</taxon>
        <taxon>Eurotiomycetes</taxon>
        <taxon>Eurotiomycetidae</taxon>
        <taxon>Eurotiales</taxon>
        <taxon>Aspergillaceae</taxon>
        <taxon>Penicillium</taxon>
    </lineage>
</organism>
<dbReference type="PANTHER" id="PTHR35340:SF5">
    <property type="entry name" value="ASST-DOMAIN-CONTAINING PROTEIN"/>
    <property type="match status" value="1"/>
</dbReference>
<proteinExistence type="predicted"/>
<dbReference type="AlphaFoldDB" id="A0A1V6NVV9"/>
<dbReference type="SUPFAM" id="SSF63829">
    <property type="entry name" value="Calcium-dependent phosphotriesterase"/>
    <property type="match status" value="1"/>
</dbReference>
<keyword evidence="1" id="KW-1133">Transmembrane helix</keyword>
<feature type="transmembrane region" description="Helical" evidence="1">
    <location>
        <begin position="29"/>
        <end position="52"/>
    </location>
</feature>
<gene>
    <name evidence="2" type="ORF">PENDEC_c030G00263</name>
</gene>
<evidence type="ECO:0008006" key="4">
    <source>
        <dbReference type="Google" id="ProtNLM"/>
    </source>
</evidence>
<sequence length="605" mass="67828">MAPIRNVLMFLRSLSALRLTRLREDRQKFGLRLIPVILAVIGAGILFFLFAVPQLDRFRFRAYLTKYDFGLYGFGPSQSFVSFDEEARVVEISPANAQCDPRYTFIAPRGDSVAHAGPMILDARGELVWAKYNWGTTQDFKVQRFKGQSYATYWQGDEEDGHGRGSWYMLDSTYTIKYIVSPVGLEGDLHDFVITRNDTALVTIYDPIPADLTAVGGPQLGWLYDGVFQEIDIATGELLFEWRSSQFYPPESSYLPIRDRGHERTRGFDYYHLNSIDKDDRGHYLVSGRHTHTVTCVDGNTGQVLWTLGGKHNDFSDESDRAAIYFTWQHDARWQSANSLTVLNNNANGEGDSSRDTSGLLIELDIPARQAKVKTEYIHPQGFMAVSQGNLQVLDTGNVLVGWGHSAAFTEYSPEGDVVCDVHFGASAYFTFGRIVSYRSFKGDWVGTPNSLPDAAVAENSVFVSWNGATEVATWRLEAWDGVSLDNLTFHTVDQVERTGFETQIPFPPNVTSYFRVCAMNFEGEILGITETLSRGPPSSGGSFVSVRSWVVIIIAVFVLGCLMCGCYCAVFRLCRRRRSSGGFYQLVEHQEENETETSHGHLPI</sequence>